<dbReference type="PANTHER" id="PTHR12604:SF4">
    <property type="entry name" value="X-RAY REPAIR CROSS-COMPLEMENTING PROTEIN 5"/>
    <property type="match status" value="1"/>
</dbReference>
<evidence type="ECO:0000313" key="12">
    <source>
        <dbReference type="EMBL" id="BET01772.1"/>
    </source>
</evidence>
<feature type="domain" description="Ku" evidence="11">
    <location>
        <begin position="295"/>
        <end position="429"/>
    </location>
</feature>
<evidence type="ECO:0000256" key="6">
    <source>
        <dbReference type="ARBA" id="ARBA00022840"/>
    </source>
</evidence>
<dbReference type="Gene3D" id="2.40.290.10">
    <property type="match status" value="1"/>
</dbReference>
<evidence type="ECO:0000256" key="1">
    <source>
        <dbReference type="ARBA" id="ARBA00004123"/>
    </source>
</evidence>
<dbReference type="InterPro" id="IPR016194">
    <property type="entry name" value="SPOC-like_C_dom_sf"/>
</dbReference>
<dbReference type="Proteomes" id="UP001307889">
    <property type="component" value="Chromosome 13"/>
</dbReference>
<dbReference type="InterPro" id="IPR036465">
    <property type="entry name" value="vWFA_dom_sf"/>
</dbReference>
<evidence type="ECO:0000256" key="9">
    <source>
        <dbReference type="ARBA" id="ARBA00023204"/>
    </source>
</evidence>
<keyword evidence="7" id="KW-0238">DNA-binding</keyword>
<evidence type="ECO:0000256" key="2">
    <source>
        <dbReference type="ARBA" id="ARBA00022741"/>
    </source>
</evidence>
<keyword evidence="2" id="KW-0547">Nucleotide-binding</keyword>
<evidence type="ECO:0000256" key="10">
    <source>
        <dbReference type="ARBA" id="ARBA00023242"/>
    </source>
</evidence>
<accession>A0ABN7BBL0</accession>
<keyword evidence="3" id="KW-0227">DNA damage</keyword>
<evidence type="ECO:0000256" key="4">
    <source>
        <dbReference type="ARBA" id="ARBA00022801"/>
    </source>
</evidence>
<dbReference type="GO" id="GO:0004386">
    <property type="term" value="F:helicase activity"/>
    <property type="evidence" value="ECO:0007669"/>
    <property type="project" value="UniProtKB-KW"/>
</dbReference>
<keyword evidence="9" id="KW-0234">DNA repair</keyword>
<evidence type="ECO:0000256" key="5">
    <source>
        <dbReference type="ARBA" id="ARBA00022806"/>
    </source>
</evidence>
<proteinExistence type="predicted"/>
<keyword evidence="8" id="KW-0233">DNA recombination</keyword>
<keyword evidence="6" id="KW-0067">ATP-binding</keyword>
<dbReference type="Pfam" id="PF02735">
    <property type="entry name" value="Ku"/>
    <property type="match status" value="1"/>
</dbReference>
<sequence>MAVNKVATVVLIDTSRGMGLMTSDGRSYFERSKWILTRILLRKMFAYENDEVGILSFGPEGPNVISTLGIPTWDTFKEANNLSISSKATAGNWLKAFVQAVDFLENECAGKRFKDKQIVVLSNFTWSSSNPMCDQLEKLSSIIKSRCYRMIVIGLDIKPVESQDLDGSNSGPATVADFVSDLDVGVMYAFEEMEEDLKFYEKKKKAKRLMKGALKIGSSISVPVRWMKVTTEDTRLKFEVPNKYGPKILSDPILGDMTQMRRTEVFGGSPMKKQKIEVDASSLALDEGSLQLKFAQDEYKKTRYGASEVLLSYADLEALKRKTGPASLTLLGTVKSSKITRAMIVSSDVYVIVADAASKKSQAQLSALVAALLKQNKYGLARRIPSNDGKVNIGILYPVSDELGKALYFLKLPMAEWVKTVPYRPLPDIEEPPLLDLMSQLVDKMSIDGAGRELLVKDPNFQARNTMAENKVRGEDLDKIPPHIFDLFDPYPGLAPEPILDQISKLYPIPEPPPEILEDDPSPTTDDKIVVSSQPAKALTDEQRREVENIEKLFQTDGDSLLLEEEMV</sequence>
<keyword evidence="5 12" id="KW-0347">Helicase</keyword>
<gene>
    <name evidence="12" type="ORF">NTJ_14589</name>
</gene>
<dbReference type="SUPFAM" id="SSF53300">
    <property type="entry name" value="vWA-like"/>
    <property type="match status" value="1"/>
</dbReference>
<evidence type="ECO:0000259" key="11">
    <source>
        <dbReference type="SMART" id="SM00559"/>
    </source>
</evidence>
<name>A0ABN7BBL0_9HEMI</name>
<evidence type="ECO:0000256" key="7">
    <source>
        <dbReference type="ARBA" id="ARBA00023125"/>
    </source>
</evidence>
<dbReference type="InterPro" id="IPR006164">
    <property type="entry name" value="DNA_bd_Ku70/Ku80"/>
</dbReference>
<dbReference type="SMART" id="SM00559">
    <property type="entry name" value="Ku78"/>
    <property type="match status" value="1"/>
</dbReference>
<comment type="subcellular location">
    <subcellularLocation>
        <location evidence="1">Nucleus</location>
    </subcellularLocation>
</comment>
<keyword evidence="13" id="KW-1185">Reference proteome</keyword>
<evidence type="ECO:0000256" key="3">
    <source>
        <dbReference type="ARBA" id="ARBA00022763"/>
    </source>
</evidence>
<dbReference type="SUPFAM" id="SSF100939">
    <property type="entry name" value="SPOC domain-like"/>
    <property type="match status" value="1"/>
</dbReference>
<keyword evidence="10" id="KW-0539">Nucleus</keyword>
<dbReference type="PANTHER" id="PTHR12604">
    <property type="entry name" value="KU AUTOANTIGEN DNA HELICASE"/>
    <property type="match status" value="1"/>
</dbReference>
<evidence type="ECO:0000256" key="8">
    <source>
        <dbReference type="ARBA" id="ARBA00023172"/>
    </source>
</evidence>
<protein>
    <submittedName>
        <fullName evidence="12">Ku P80 DNA helicase</fullName>
    </submittedName>
</protein>
<dbReference type="CDD" id="cd00198">
    <property type="entry name" value="vWFA"/>
    <property type="match status" value="1"/>
</dbReference>
<organism evidence="12 13">
    <name type="scientific">Nesidiocoris tenuis</name>
    <dbReference type="NCBI Taxonomy" id="355587"/>
    <lineage>
        <taxon>Eukaryota</taxon>
        <taxon>Metazoa</taxon>
        <taxon>Ecdysozoa</taxon>
        <taxon>Arthropoda</taxon>
        <taxon>Hexapoda</taxon>
        <taxon>Insecta</taxon>
        <taxon>Pterygota</taxon>
        <taxon>Neoptera</taxon>
        <taxon>Paraneoptera</taxon>
        <taxon>Hemiptera</taxon>
        <taxon>Heteroptera</taxon>
        <taxon>Panheteroptera</taxon>
        <taxon>Cimicomorpha</taxon>
        <taxon>Miridae</taxon>
        <taxon>Dicyphina</taxon>
        <taxon>Nesidiocoris</taxon>
    </lineage>
</organism>
<dbReference type="EMBL" id="AP028921">
    <property type="protein sequence ID" value="BET01772.1"/>
    <property type="molecule type" value="Genomic_DNA"/>
</dbReference>
<keyword evidence="4" id="KW-0378">Hydrolase</keyword>
<dbReference type="Gene3D" id="3.40.50.410">
    <property type="entry name" value="von Willebrand factor, type A domain"/>
    <property type="match status" value="1"/>
</dbReference>
<evidence type="ECO:0000313" key="13">
    <source>
        <dbReference type="Proteomes" id="UP001307889"/>
    </source>
</evidence>
<reference evidence="12 13" key="1">
    <citation type="submission" date="2023-09" db="EMBL/GenBank/DDBJ databases">
        <title>Nesidiocoris tenuis whole genome shotgun sequence.</title>
        <authorList>
            <person name="Shibata T."/>
            <person name="Shimoda M."/>
            <person name="Kobayashi T."/>
            <person name="Uehara T."/>
        </authorList>
    </citation>
    <scope>NUCLEOTIDE SEQUENCE [LARGE SCALE GENOMIC DNA]</scope>
    <source>
        <strain evidence="12 13">Japan</strain>
    </source>
</reference>